<feature type="domain" description="THIF-type NAD/FAD binding fold" evidence="4">
    <location>
        <begin position="13"/>
        <end position="247"/>
    </location>
</feature>
<evidence type="ECO:0000259" key="4">
    <source>
        <dbReference type="Pfam" id="PF00899"/>
    </source>
</evidence>
<dbReference type="GO" id="GO:0005524">
    <property type="term" value="F:ATP binding"/>
    <property type="evidence" value="ECO:0007669"/>
    <property type="project" value="UniProtKB-KW"/>
</dbReference>
<dbReference type="PANTHER" id="PTHR10953">
    <property type="entry name" value="UBIQUITIN-ACTIVATING ENZYME E1"/>
    <property type="match status" value="1"/>
</dbReference>
<dbReference type="InterPro" id="IPR000594">
    <property type="entry name" value="ThiF_NAD_FAD-bd"/>
</dbReference>
<dbReference type="NCBIfam" id="NF004281">
    <property type="entry name" value="PRK05690.1"/>
    <property type="match status" value="1"/>
</dbReference>
<gene>
    <name evidence="5" type="ordered locus">Sgly_1658</name>
</gene>
<reference evidence="6" key="2">
    <citation type="submission" date="2011-02" db="EMBL/GenBank/DDBJ databases">
        <title>The complete genome of Syntrophobotulus glycolicus DSM 8271.</title>
        <authorList>
            <person name="Lucas S."/>
            <person name="Copeland A."/>
            <person name="Lapidus A."/>
            <person name="Bruce D."/>
            <person name="Goodwin L."/>
            <person name="Pitluck S."/>
            <person name="Kyrpides N."/>
            <person name="Mavromatis K."/>
            <person name="Pagani I."/>
            <person name="Ivanova N."/>
            <person name="Mikhailova N."/>
            <person name="Chertkov O."/>
            <person name="Held B."/>
            <person name="Detter J.C."/>
            <person name="Tapia R."/>
            <person name="Han C."/>
            <person name="Land M."/>
            <person name="Hauser L."/>
            <person name="Markowitz V."/>
            <person name="Cheng J.-F."/>
            <person name="Hugenholtz P."/>
            <person name="Woyke T."/>
            <person name="Wu D."/>
            <person name="Spring S."/>
            <person name="Schroeder M."/>
            <person name="Brambilla E."/>
            <person name="Klenk H.-P."/>
            <person name="Eisen J.A."/>
        </authorList>
    </citation>
    <scope>NUCLEOTIDE SEQUENCE [LARGE SCALE GENOMIC DNA]</scope>
    <source>
        <strain evidence="6">DSM 8271 / FlGlyR</strain>
    </source>
</reference>
<evidence type="ECO:0000313" key="5">
    <source>
        <dbReference type="EMBL" id="ADY55956.1"/>
    </source>
</evidence>
<dbReference type="FunFam" id="3.40.50.720:FF:000033">
    <property type="entry name" value="Adenylyltransferase and sulfurtransferase MOCS3"/>
    <property type="match status" value="1"/>
</dbReference>
<dbReference type="SUPFAM" id="SSF69572">
    <property type="entry name" value="Activating enzymes of the ubiquitin-like proteins"/>
    <property type="match status" value="1"/>
</dbReference>
<dbReference type="GO" id="GO:0016779">
    <property type="term" value="F:nucleotidyltransferase activity"/>
    <property type="evidence" value="ECO:0007669"/>
    <property type="project" value="TreeGrafter"/>
</dbReference>
<dbReference type="EMBL" id="CP002547">
    <property type="protein sequence ID" value="ADY55956.1"/>
    <property type="molecule type" value="Genomic_DNA"/>
</dbReference>
<dbReference type="GO" id="GO:0004792">
    <property type="term" value="F:thiosulfate-cyanide sulfurtransferase activity"/>
    <property type="evidence" value="ECO:0007669"/>
    <property type="project" value="TreeGrafter"/>
</dbReference>
<dbReference type="OrthoDB" id="9804286at2"/>
<keyword evidence="6" id="KW-1185">Reference proteome</keyword>
<dbReference type="Gene3D" id="3.40.50.720">
    <property type="entry name" value="NAD(P)-binding Rossmann-like Domain"/>
    <property type="match status" value="1"/>
</dbReference>
<organism evidence="5 6">
    <name type="scientific">Syntrophobotulus glycolicus (strain DSM 8271 / FlGlyR)</name>
    <dbReference type="NCBI Taxonomy" id="645991"/>
    <lineage>
        <taxon>Bacteria</taxon>
        <taxon>Bacillati</taxon>
        <taxon>Bacillota</taxon>
        <taxon>Clostridia</taxon>
        <taxon>Eubacteriales</taxon>
        <taxon>Desulfitobacteriaceae</taxon>
        <taxon>Syntrophobotulus</taxon>
    </lineage>
</organism>
<name>F0SYC1_SYNGF</name>
<dbReference type="eggNOG" id="COG0476">
    <property type="taxonomic scope" value="Bacteria"/>
</dbReference>
<dbReference type="KEGG" id="sgy:Sgly_1658"/>
<reference evidence="5 6" key="1">
    <citation type="journal article" date="2011" name="Stand. Genomic Sci.">
        <title>Complete genome sequence of Syntrophobotulus glycolicus type strain (FlGlyR).</title>
        <authorList>
            <person name="Han C."/>
            <person name="Mwirichia R."/>
            <person name="Chertkov O."/>
            <person name="Held B."/>
            <person name="Lapidus A."/>
            <person name="Nolan M."/>
            <person name="Lucas S."/>
            <person name="Hammon N."/>
            <person name="Deshpande S."/>
            <person name="Cheng J.F."/>
            <person name="Tapia R."/>
            <person name="Goodwin L."/>
            <person name="Pitluck S."/>
            <person name="Huntemann M."/>
            <person name="Liolios K."/>
            <person name="Ivanova N."/>
            <person name="Pagani I."/>
            <person name="Mavromatis K."/>
            <person name="Ovchinikova G."/>
            <person name="Pati A."/>
            <person name="Chen A."/>
            <person name="Palaniappan K."/>
            <person name="Land M."/>
            <person name="Hauser L."/>
            <person name="Brambilla E.M."/>
            <person name="Rohde M."/>
            <person name="Spring S."/>
            <person name="Sikorski J."/>
            <person name="Goker M."/>
            <person name="Woyke T."/>
            <person name="Bristow J."/>
            <person name="Eisen J.A."/>
            <person name="Markowitz V."/>
            <person name="Hugenholtz P."/>
            <person name="Kyrpides N.C."/>
            <person name="Klenk H.P."/>
            <person name="Detter J.C."/>
        </authorList>
    </citation>
    <scope>NUCLEOTIDE SEQUENCE [LARGE SCALE GENOMIC DNA]</scope>
    <source>
        <strain evidence="6">DSM 8271 / FlGlyR</strain>
    </source>
</reference>
<dbReference type="GO" id="GO:0005737">
    <property type="term" value="C:cytoplasm"/>
    <property type="evidence" value="ECO:0007669"/>
    <property type="project" value="TreeGrafter"/>
</dbReference>
<dbReference type="RefSeq" id="WP_013624824.1">
    <property type="nucleotide sequence ID" value="NC_015172.1"/>
</dbReference>
<dbReference type="InterPro" id="IPR035985">
    <property type="entry name" value="Ubiquitin-activating_enz"/>
</dbReference>
<protein>
    <submittedName>
        <fullName evidence="5">UBA/THIF-type NAD/FAD binding protein</fullName>
    </submittedName>
</protein>
<dbReference type="PANTHER" id="PTHR10953:SF102">
    <property type="entry name" value="ADENYLYLTRANSFERASE AND SULFURTRANSFERASE MOCS3"/>
    <property type="match status" value="1"/>
</dbReference>
<dbReference type="GO" id="GO:0008641">
    <property type="term" value="F:ubiquitin-like modifier activating enzyme activity"/>
    <property type="evidence" value="ECO:0007669"/>
    <property type="project" value="InterPro"/>
</dbReference>
<keyword evidence="1" id="KW-0808">Transferase</keyword>
<dbReference type="STRING" id="645991.Sgly_1658"/>
<dbReference type="CDD" id="cd00757">
    <property type="entry name" value="ThiF_MoeB_HesA_family"/>
    <property type="match status" value="1"/>
</dbReference>
<evidence type="ECO:0000256" key="1">
    <source>
        <dbReference type="ARBA" id="ARBA00022679"/>
    </source>
</evidence>
<dbReference type="InterPro" id="IPR045886">
    <property type="entry name" value="ThiF/MoeB/HesA"/>
</dbReference>
<evidence type="ECO:0000256" key="2">
    <source>
        <dbReference type="ARBA" id="ARBA00022741"/>
    </source>
</evidence>
<accession>F0SYC1</accession>
<dbReference type="AlphaFoldDB" id="F0SYC1"/>
<dbReference type="Proteomes" id="UP000007488">
    <property type="component" value="Chromosome"/>
</dbReference>
<sequence length="269" mass="29531">MAADSLDQDVLRYSRQIILDGFGKDGQEKLKTARVLVIGAGGLGSPALYYLAAAGVSNIGIVDFDTITLSNLNRQILHFTEDLGKKKTDSAEKKLLNLNPGLNIEKYHDRLNIDNIEEVISNYDVIIDATDNFPVRYLISDCCYFNGKPLIEGAAVGFDGILMTIIPGQTPCYRCLYPEPPQNGVMPTCSDSGILGMVTGVIGSLQALEAVKVITGMGQTVSGRLLIFDALRSSFREVNWPKRDHCPLCGDEPKIRELVEYEIKCKVKL</sequence>
<dbReference type="HOGENOM" id="CLU_013325_10_3_9"/>
<evidence type="ECO:0000313" key="6">
    <source>
        <dbReference type="Proteomes" id="UP000007488"/>
    </source>
</evidence>
<keyword evidence="2" id="KW-0547">Nucleotide-binding</keyword>
<dbReference type="Pfam" id="PF00899">
    <property type="entry name" value="ThiF"/>
    <property type="match status" value="1"/>
</dbReference>
<evidence type="ECO:0000256" key="3">
    <source>
        <dbReference type="ARBA" id="ARBA00022840"/>
    </source>
</evidence>
<keyword evidence="3" id="KW-0067">ATP-binding</keyword>
<proteinExistence type="predicted"/>